<comment type="catalytic activity">
    <reaction evidence="1">
        <text>ATP + protein L-histidine = ADP + protein N-phospho-L-histidine.</text>
        <dbReference type="EC" id="2.7.13.3"/>
    </reaction>
</comment>
<organism evidence="13">
    <name type="scientific">Caldilinea aerophila</name>
    <dbReference type="NCBI Taxonomy" id="133453"/>
    <lineage>
        <taxon>Bacteria</taxon>
        <taxon>Bacillati</taxon>
        <taxon>Chloroflexota</taxon>
        <taxon>Caldilineae</taxon>
        <taxon>Caldilineales</taxon>
        <taxon>Caldilineaceae</taxon>
        <taxon>Caldilinea</taxon>
    </lineage>
</organism>
<dbReference type="PANTHER" id="PTHR43047">
    <property type="entry name" value="TWO-COMPONENT HISTIDINE PROTEIN KINASE"/>
    <property type="match status" value="1"/>
</dbReference>
<dbReference type="Pfam" id="PF13426">
    <property type="entry name" value="PAS_9"/>
    <property type="match status" value="1"/>
</dbReference>
<dbReference type="Pfam" id="PF02518">
    <property type="entry name" value="HATPase_c"/>
    <property type="match status" value="1"/>
</dbReference>
<dbReference type="InterPro" id="IPR003594">
    <property type="entry name" value="HATPase_dom"/>
</dbReference>
<dbReference type="PROSITE" id="PS50113">
    <property type="entry name" value="PAC"/>
    <property type="match status" value="1"/>
</dbReference>
<dbReference type="EC" id="2.7.13.3" evidence="3"/>
<dbReference type="AlphaFoldDB" id="A0A7C1JB26"/>
<dbReference type="InterPro" id="IPR001610">
    <property type="entry name" value="PAC"/>
</dbReference>
<dbReference type="SUPFAM" id="SSF47384">
    <property type="entry name" value="Homodimeric domain of signal transducing histidine kinase"/>
    <property type="match status" value="1"/>
</dbReference>
<dbReference type="PROSITE" id="PS50109">
    <property type="entry name" value="HIS_KIN"/>
    <property type="match status" value="1"/>
</dbReference>
<dbReference type="SUPFAM" id="SSF52172">
    <property type="entry name" value="CheY-like"/>
    <property type="match status" value="1"/>
</dbReference>
<evidence type="ECO:0000256" key="2">
    <source>
        <dbReference type="ARBA" id="ARBA00006402"/>
    </source>
</evidence>
<evidence type="ECO:0000256" key="6">
    <source>
        <dbReference type="ARBA" id="ARBA00022777"/>
    </source>
</evidence>
<keyword evidence="6" id="KW-0418">Kinase</keyword>
<dbReference type="SMART" id="SM00388">
    <property type="entry name" value="HisKA"/>
    <property type="match status" value="1"/>
</dbReference>
<feature type="domain" description="Response regulatory" evidence="11">
    <location>
        <begin position="868"/>
        <end position="986"/>
    </location>
</feature>
<dbReference type="Gene3D" id="3.30.450.40">
    <property type="match status" value="1"/>
</dbReference>
<dbReference type="InterPro" id="IPR000014">
    <property type="entry name" value="PAS"/>
</dbReference>
<dbReference type="InterPro" id="IPR003661">
    <property type="entry name" value="HisK_dim/P_dom"/>
</dbReference>
<evidence type="ECO:0000256" key="7">
    <source>
        <dbReference type="ARBA" id="ARBA00023012"/>
    </source>
</evidence>
<name>A0A7C1JB26_9CHLR</name>
<dbReference type="GO" id="GO:0000155">
    <property type="term" value="F:phosphorelay sensor kinase activity"/>
    <property type="evidence" value="ECO:0007669"/>
    <property type="project" value="InterPro"/>
</dbReference>
<dbReference type="CDD" id="cd00130">
    <property type="entry name" value="PAS"/>
    <property type="match status" value="2"/>
</dbReference>
<dbReference type="FunFam" id="3.30.565.10:FF:000010">
    <property type="entry name" value="Sensor histidine kinase RcsC"/>
    <property type="match status" value="1"/>
</dbReference>
<protein>
    <recommendedName>
        <fullName evidence="8">Circadian input-output histidine kinase CikA</fullName>
        <ecNumber evidence="3">2.7.13.3</ecNumber>
    </recommendedName>
</protein>
<evidence type="ECO:0000256" key="1">
    <source>
        <dbReference type="ARBA" id="ARBA00000085"/>
    </source>
</evidence>
<feature type="domain" description="Histidine kinase" evidence="10">
    <location>
        <begin position="615"/>
        <end position="836"/>
    </location>
</feature>
<comment type="similarity">
    <text evidence="2">In the N-terminal section; belongs to the phytochrome family.</text>
</comment>
<dbReference type="InterPro" id="IPR035965">
    <property type="entry name" value="PAS-like_dom_sf"/>
</dbReference>
<dbReference type="Pfam" id="PF08448">
    <property type="entry name" value="PAS_4"/>
    <property type="match status" value="1"/>
</dbReference>
<evidence type="ECO:0000259" key="11">
    <source>
        <dbReference type="PROSITE" id="PS50110"/>
    </source>
</evidence>
<accession>A0A7C1JB26</accession>
<dbReference type="Gene3D" id="3.40.50.2300">
    <property type="match status" value="1"/>
</dbReference>
<dbReference type="InterPro" id="IPR000700">
    <property type="entry name" value="PAS-assoc_C"/>
</dbReference>
<dbReference type="NCBIfam" id="TIGR00229">
    <property type="entry name" value="sensory_box"/>
    <property type="match status" value="2"/>
</dbReference>
<dbReference type="InterPro" id="IPR001789">
    <property type="entry name" value="Sig_transdc_resp-reg_receiver"/>
</dbReference>
<dbReference type="SMART" id="SM00065">
    <property type="entry name" value="GAF"/>
    <property type="match status" value="1"/>
</dbReference>
<dbReference type="PRINTS" id="PR00344">
    <property type="entry name" value="BCTRLSENSOR"/>
</dbReference>
<dbReference type="InterPro" id="IPR013656">
    <property type="entry name" value="PAS_4"/>
</dbReference>
<dbReference type="SUPFAM" id="SSF55781">
    <property type="entry name" value="GAF domain-like"/>
    <property type="match status" value="1"/>
</dbReference>
<dbReference type="EMBL" id="DSMG01000037">
    <property type="protein sequence ID" value="HDX30384.1"/>
    <property type="molecule type" value="Genomic_DNA"/>
</dbReference>
<evidence type="ECO:0000259" key="10">
    <source>
        <dbReference type="PROSITE" id="PS50109"/>
    </source>
</evidence>
<dbReference type="InterPro" id="IPR005467">
    <property type="entry name" value="His_kinase_dom"/>
</dbReference>
<keyword evidence="5" id="KW-0808">Transferase</keyword>
<evidence type="ECO:0000256" key="8">
    <source>
        <dbReference type="ARBA" id="ARBA00074306"/>
    </source>
</evidence>
<dbReference type="Pfam" id="PF13185">
    <property type="entry name" value="GAF_2"/>
    <property type="match status" value="1"/>
</dbReference>
<feature type="modified residue" description="4-aspartylphosphate" evidence="9">
    <location>
        <position position="917"/>
    </location>
</feature>
<dbReference type="GO" id="GO:0005886">
    <property type="term" value="C:plasma membrane"/>
    <property type="evidence" value="ECO:0007669"/>
    <property type="project" value="TreeGrafter"/>
</dbReference>
<dbReference type="PROSITE" id="PS50110">
    <property type="entry name" value="RESPONSE_REGULATORY"/>
    <property type="match status" value="1"/>
</dbReference>
<proteinExistence type="inferred from homology"/>
<feature type="domain" description="PAC" evidence="12">
    <location>
        <begin position="416"/>
        <end position="467"/>
    </location>
</feature>
<dbReference type="SMART" id="SM00448">
    <property type="entry name" value="REC"/>
    <property type="match status" value="1"/>
</dbReference>
<comment type="caution">
    <text evidence="13">The sequence shown here is derived from an EMBL/GenBank/DDBJ whole genome shotgun (WGS) entry which is preliminary data.</text>
</comment>
<evidence type="ECO:0000256" key="3">
    <source>
        <dbReference type="ARBA" id="ARBA00012438"/>
    </source>
</evidence>
<sequence length="989" mass="111566">MLGSLIQNYVLFDHLTEALFVLSPSGEILHTNQKALHLLRVEDNLSGRRFAQWLDGGQAKRHAAIIRYVRMCRQEITVELPHRYDADERWLRVRYTPLGTEHRDEERRDEFVILVFVSDITQEVELRERQKQITEERELLYRAGAELGHSLDLDHIFTAMRSLIAERMDCDVLYLSSFDPETKLITCLFAWQDGEVLDITNFPPVELAPEGKGTQSLAIRTGQSILLTDYNAQRRTSSSSYYVNKASGAQALEPSQVPEADPNVPRSALIVPLKLGDVVRGVLQIFSYRIHAYRQRDLRLVEAIGTQVLVAVNNALLYRTVLQEQAKLEELNRTLEQRVIERTARLAEAQRIAHLGSIEIDLATGTAVLSEEACRILRIPIYQNSLPLRRLSDFVHVEDLDRILDLYQRRKIDETYALEIRILRADGDNGYVSLRAKPVVQNGKITQFLCTALDITERRRAEEEQRRQTAILEATTDLVANWTPQGELTYLNQGGRRMLGIGLDADIRDLSLRSIYSEQEWRVIEEQAIPAAIRRGVWVGSSTILHVEGFEIPVSQVIIAHRDGHHRIEYFSTIMRDMTIQKQAEEALRRSRDELSAANIALEKAARLKDEFLASMSHELRTPMTSILGLTEALGEQLYGPLNDRQLRAIKTIEQSGRHLLDLINDILDLSKIEAGQFKLNIASCSVDEICMAALHMTKGMAQQKNQMVSFTIHPTAIEIEADARRLKQMLVNLLSNAIKFTPEGGQLGLDVQADASEGVVRFHVWDKGIGIAEEDFPRLFQPFTQLDGRLARQHAGTGLGLSLVRRMAELHGGSITLTSVVGEGSRFTLSLPWRPAVPRPEPFQTIEVGASLPLSLRTHPQTQRLIKVLMVDDNLAMMEMYVDYLRQSGCDVAIAKDGVTALQKVAQLQPDVILMDIQMPGMDGLEVIRRIRNLRDPELAQTPIVALTALAMPGDRERCLDAGANEYVAKPVSLARLKEIVERLAAVR</sequence>
<evidence type="ECO:0000256" key="5">
    <source>
        <dbReference type="ARBA" id="ARBA00022679"/>
    </source>
</evidence>
<gene>
    <name evidence="13" type="ORF">ENQ20_02700</name>
</gene>
<dbReference type="GO" id="GO:0009927">
    <property type="term" value="F:histidine phosphotransfer kinase activity"/>
    <property type="evidence" value="ECO:0007669"/>
    <property type="project" value="TreeGrafter"/>
</dbReference>
<dbReference type="Gene3D" id="3.30.450.20">
    <property type="entry name" value="PAS domain"/>
    <property type="match status" value="3"/>
</dbReference>
<dbReference type="InterPro" id="IPR003018">
    <property type="entry name" value="GAF"/>
</dbReference>
<evidence type="ECO:0000256" key="4">
    <source>
        <dbReference type="ARBA" id="ARBA00022553"/>
    </source>
</evidence>
<dbReference type="SUPFAM" id="SSF55874">
    <property type="entry name" value="ATPase domain of HSP90 chaperone/DNA topoisomerase II/histidine kinase"/>
    <property type="match status" value="1"/>
</dbReference>
<dbReference type="Gene3D" id="3.30.565.10">
    <property type="entry name" value="Histidine kinase-like ATPase, C-terminal domain"/>
    <property type="match status" value="1"/>
</dbReference>
<dbReference type="SMART" id="SM00086">
    <property type="entry name" value="PAC"/>
    <property type="match status" value="1"/>
</dbReference>
<dbReference type="CDD" id="cd16922">
    <property type="entry name" value="HATPase_EvgS-ArcB-TorS-like"/>
    <property type="match status" value="1"/>
</dbReference>
<dbReference type="InterPro" id="IPR036890">
    <property type="entry name" value="HATPase_C_sf"/>
</dbReference>
<evidence type="ECO:0000259" key="12">
    <source>
        <dbReference type="PROSITE" id="PS50113"/>
    </source>
</evidence>
<dbReference type="SMART" id="SM00387">
    <property type="entry name" value="HATPase_c"/>
    <property type="match status" value="1"/>
</dbReference>
<dbReference type="InterPro" id="IPR036097">
    <property type="entry name" value="HisK_dim/P_sf"/>
</dbReference>
<dbReference type="Pfam" id="PF00072">
    <property type="entry name" value="Response_reg"/>
    <property type="match status" value="1"/>
</dbReference>
<evidence type="ECO:0000313" key="13">
    <source>
        <dbReference type="EMBL" id="HDX30384.1"/>
    </source>
</evidence>
<dbReference type="InterPro" id="IPR004358">
    <property type="entry name" value="Sig_transdc_His_kin-like_C"/>
</dbReference>
<dbReference type="CDD" id="cd00082">
    <property type="entry name" value="HisKA"/>
    <property type="match status" value="1"/>
</dbReference>
<dbReference type="Pfam" id="PF08447">
    <property type="entry name" value="PAS_3"/>
    <property type="match status" value="1"/>
</dbReference>
<dbReference type="InterPro" id="IPR013655">
    <property type="entry name" value="PAS_fold_3"/>
</dbReference>
<dbReference type="InterPro" id="IPR029016">
    <property type="entry name" value="GAF-like_dom_sf"/>
</dbReference>
<dbReference type="Pfam" id="PF00512">
    <property type="entry name" value="HisKA"/>
    <property type="match status" value="1"/>
</dbReference>
<dbReference type="InterPro" id="IPR011006">
    <property type="entry name" value="CheY-like_superfamily"/>
</dbReference>
<dbReference type="PANTHER" id="PTHR43047:SF63">
    <property type="entry name" value="HISTIDINE KINASE"/>
    <property type="match status" value="1"/>
</dbReference>
<dbReference type="Gene3D" id="2.10.70.100">
    <property type="match status" value="1"/>
</dbReference>
<dbReference type="FunFam" id="1.10.287.130:FF:000145">
    <property type="entry name" value="Sensory transduction histidine kinase"/>
    <property type="match status" value="1"/>
</dbReference>
<reference evidence="13" key="1">
    <citation type="journal article" date="2020" name="mSystems">
        <title>Genome- and Community-Level Interaction Insights into Carbon Utilization and Element Cycling Functions of Hydrothermarchaeota in Hydrothermal Sediment.</title>
        <authorList>
            <person name="Zhou Z."/>
            <person name="Liu Y."/>
            <person name="Xu W."/>
            <person name="Pan J."/>
            <person name="Luo Z.H."/>
            <person name="Li M."/>
        </authorList>
    </citation>
    <scope>NUCLEOTIDE SEQUENCE [LARGE SCALE GENOMIC DNA]</scope>
    <source>
        <strain evidence="13">SpSt-289</strain>
    </source>
</reference>
<dbReference type="Gene3D" id="1.10.287.130">
    <property type="match status" value="1"/>
</dbReference>
<dbReference type="SMART" id="SM00091">
    <property type="entry name" value="PAS"/>
    <property type="match status" value="3"/>
</dbReference>
<evidence type="ECO:0000256" key="9">
    <source>
        <dbReference type="PROSITE-ProRule" id="PRU00169"/>
    </source>
</evidence>
<dbReference type="SUPFAM" id="SSF55785">
    <property type="entry name" value="PYP-like sensor domain (PAS domain)"/>
    <property type="match status" value="3"/>
</dbReference>
<keyword evidence="4 9" id="KW-0597">Phosphoprotein</keyword>
<keyword evidence="7" id="KW-0902">Two-component regulatory system</keyword>